<sequence length="391" mass="42564">MKGSTHTVVQNGLDVLLAGGVPSLRGKRLGLITNPTGINRALQGGVDLLHADPRFELCALFGPEHGIRGDAQAGVHVQACTDSRTGLPVYSLYGETRRPRPEMLQGLDALLFDLQDIGVRYATYLSTLVYAMEAAAEAGLLFVVLDRPNPLGGQLLAGNILHPDFSSFVGIANIPVCHGLTVGEFARLYAAEHALPEPMVVAMRGWRRDLWFDQLDLPWVQPSPNLPTLDAVALYPATCLLEGLSCSEGRGTTRPFEILGAPDIDPFVLAETLTAHALPGVAFRPLYFMPTFSKHAQTRCGGIQIYLLDRTQIPLMELGLHLLADLRRLSQLSRTWIQGENGTYFLDLLCGSDQVRLALEAGASVAEITANWEDGLAAFAQRRAPFLLYQD</sequence>
<dbReference type="PANTHER" id="PTHR42915:SF1">
    <property type="entry name" value="PEPTIDOGLYCAN BETA-N-ACETYLMURAMIDASE NAMZ"/>
    <property type="match status" value="1"/>
</dbReference>
<dbReference type="Pfam" id="PF20732">
    <property type="entry name" value="NamZ_C"/>
    <property type="match status" value="1"/>
</dbReference>
<accession>A0ABQ3UGQ1</accession>
<dbReference type="EMBL" id="BNJG01000001">
    <property type="protein sequence ID" value="GHO51884.1"/>
    <property type="molecule type" value="Genomic_DNA"/>
</dbReference>
<dbReference type="PIRSF" id="PIRSF016719">
    <property type="entry name" value="UCP016719"/>
    <property type="match status" value="1"/>
</dbReference>
<evidence type="ECO:0000313" key="4">
    <source>
        <dbReference type="Proteomes" id="UP000654345"/>
    </source>
</evidence>
<dbReference type="Gene3D" id="3.90.1150.140">
    <property type="match status" value="1"/>
</dbReference>
<dbReference type="InterPro" id="IPR008302">
    <property type="entry name" value="NamZ"/>
</dbReference>
<dbReference type="InterPro" id="IPR048503">
    <property type="entry name" value="NamZ_C"/>
</dbReference>
<evidence type="ECO:0000313" key="3">
    <source>
        <dbReference type="EMBL" id="GHO51884.1"/>
    </source>
</evidence>
<comment type="caution">
    <text evidence="3">The sequence shown here is derived from an EMBL/GenBank/DDBJ whole genome shotgun (WGS) entry which is preliminary data.</text>
</comment>
<evidence type="ECO:0008006" key="5">
    <source>
        <dbReference type="Google" id="ProtNLM"/>
    </source>
</evidence>
<proteinExistence type="predicted"/>
<reference evidence="3 4" key="1">
    <citation type="journal article" date="2021" name="Int. J. Syst. Evol. Microbiol.">
        <title>Reticulibacter mediterranei gen. nov., sp. nov., within the new family Reticulibacteraceae fam. nov., and Ktedonospora formicarum gen. nov., sp. nov., Ktedonobacter robiniae sp. nov., Dictyobacter formicarum sp. nov. and Dictyobacter arantiisoli sp. nov., belonging to the class Ktedonobacteria.</title>
        <authorList>
            <person name="Yabe S."/>
            <person name="Zheng Y."/>
            <person name="Wang C.M."/>
            <person name="Sakai Y."/>
            <person name="Abe K."/>
            <person name="Yokota A."/>
            <person name="Donadio S."/>
            <person name="Cavaletti L."/>
            <person name="Monciardini P."/>
        </authorList>
    </citation>
    <scope>NUCLEOTIDE SEQUENCE [LARGE SCALE GENOMIC DNA]</scope>
    <source>
        <strain evidence="3 4">SOSP1-30</strain>
    </source>
</reference>
<gene>
    <name evidence="3" type="primary">ybbC</name>
    <name evidence="3" type="ORF">KSB_03590</name>
</gene>
<feature type="domain" description="Peptidoglycan beta-N-acetylmuramidase NamZ C-terminal" evidence="2">
    <location>
        <begin position="234"/>
        <end position="389"/>
    </location>
</feature>
<dbReference type="Gene3D" id="3.40.50.12170">
    <property type="entry name" value="Uncharacterised protein PF07075, DUF1343"/>
    <property type="match status" value="1"/>
</dbReference>
<dbReference type="Pfam" id="PF07075">
    <property type="entry name" value="NamZ_N"/>
    <property type="match status" value="1"/>
</dbReference>
<keyword evidence="4" id="KW-1185">Reference proteome</keyword>
<dbReference type="PANTHER" id="PTHR42915">
    <property type="entry name" value="HYPOTHETICAL 460 KDA PROTEIN IN FEUA-SIGW INTERGENIC REGION [PRECURSOR]"/>
    <property type="match status" value="1"/>
</dbReference>
<dbReference type="InterPro" id="IPR048502">
    <property type="entry name" value="NamZ_N"/>
</dbReference>
<feature type="domain" description="Peptidoglycan beta-N-acetylmuramidase NamZ N-terminal" evidence="1">
    <location>
        <begin position="30"/>
        <end position="229"/>
    </location>
</feature>
<evidence type="ECO:0000259" key="1">
    <source>
        <dbReference type="Pfam" id="PF07075"/>
    </source>
</evidence>
<evidence type="ECO:0000259" key="2">
    <source>
        <dbReference type="Pfam" id="PF20732"/>
    </source>
</evidence>
<organism evidence="3 4">
    <name type="scientific">Ktedonobacter robiniae</name>
    <dbReference type="NCBI Taxonomy" id="2778365"/>
    <lineage>
        <taxon>Bacteria</taxon>
        <taxon>Bacillati</taxon>
        <taxon>Chloroflexota</taxon>
        <taxon>Ktedonobacteria</taxon>
        <taxon>Ktedonobacterales</taxon>
        <taxon>Ktedonobacteraceae</taxon>
        <taxon>Ktedonobacter</taxon>
    </lineage>
</organism>
<dbReference type="RefSeq" id="WP_201368848.1">
    <property type="nucleotide sequence ID" value="NZ_BNJG01000001.1"/>
</dbReference>
<name>A0ABQ3UGQ1_9CHLR</name>
<dbReference type="Proteomes" id="UP000654345">
    <property type="component" value="Unassembled WGS sequence"/>
</dbReference>
<protein>
    <recommendedName>
        <fullName evidence="5">DUF1343 domain-containing protein</fullName>
    </recommendedName>
</protein>